<dbReference type="AlphaFoldDB" id="A0A4Z2J1G9"/>
<protein>
    <submittedName>
        <fullName evidence="1">Uncharacterized protein</fullName>
    </submittedName>
</protein>
<dbReference type="OrthoDB" id="8062037at2759"/>
<evidence type="ECO:0000313" key="1">
    <source>
        <dbReference type="EMBL" id="TNN84110.1"/>
    </source>
</evidence>
<gene>
    <name evidence="1" type="ORF">EYF80_005716</name>
</gene>
<proteinExistence type="predicted"/>
<organism evidence="1 2">
    <name type="scientific">Liparis tanakae</name>
    <name type="common">Tanaka's snailfish</name>
    <dbReference type="NCBI Taxonomy" id="230148"/>
    <lineage>
        <taxon>Eukaryota</taxon>
        <taxon>Metazoa</taxon>
        <taxon>Chordata</taxon>
        <taxon>Craniata</taxon>
        <taxon>Vertebrata</taxon>
        <taxon>Euteleostomi</taxon>
        <taxon>Actinopterygii</taxon>
        <taxon>Neopterygii</taxon>
        <taxon>Teleostei</taxon>
        <taxon>Neoteleostei</taxon>
        <taxon>Acanthomorphata</taxon>
        <taxon>Eupercaria</taxon>
        <taxon>Perciformes</taxon>
        <taxon>Cottioidei</taxon>
        <taxon>Cottales</taxon>
        <taxon>Liparidae</taxon>
        <taxon>Liparis</taxon>
    </lineage>
</organism>
<comment type="caution">
    <text evidence="1">The sequence shown here is derived from an EMBL/GenBank/DDBJ whole genome shotgun (WGS) entry which is preliminary data.</text>
</comment>
<dbReference type="Proteomes" id="UP000314294">
    <property type="component" value="Unassembled WGS sequence"/>
</dbReference>
<dbReference type="EMBL" id="SRLO01000029">
    <property type="protein sequence ID" value="TNN84110.1"/>
    <property type="molecule type" value="Genomic_DNA"/>
</dbReference>
<keyword evidence="2" id="KW-1185">Reference proteome</keyword>
<sequence length="84" mass="9504">MATGEGPSGLERRREISEATLGETVSTPHCLTNTARPVALKSDVPRYLQLFEVHLYTYINIKYLMWRTFPVCGELQTQSALCSR</sequence>
<accession>A0A4Z2J1G9</accession>
<evidence type="ECO:0000313" key="2">
    <source>
        <dbReference type="Proteomes" id="UP000314294"/>
    </source>
</evidence>
<reference evidence="1 2" key="1">
    <citation type="submission" date="2019-03" db="EMBL/GenBank/DDBJ databases">
        <title>First draft genome of Liparis tanakae, snailfish: a comprehensive survey of snailfish specific genes.</title>
        <authorList>
            <person name="Kim W."/>
            <person name="Song I."/>
            <person name="Jeong J.-H."/>
            <person name="Kim D."/>
            <person name="Kim S."/>
            <person name="Ryu S."/>
            <person name="Song J.Y."/>
            <person name="Lee S.K."/>
        </authorList>
    </citation>
    <scope>NUCLEOTIDE SEQUENCE [LARGE SCALE GENOMIC DNA]</scope>
    <source>
        <tissue evidence="1">Muscle</tissue>
    </source>
</reference>
<name>A0A4Z2J1G9_9TELE</name>